<evidence type="ECO:0000313" key="2">
    <source>
        <dbReference type="Proteomes" id="UP000190959"/>
    </source>
</evidence>
<comment type="caution">
    <text evidence="1">The sequence shown here is derived from an EMBL/GenBank/DDBJ whole genome shotgun (WGS) entry which is preliminary data.</text>
</comment>
<accession>A0A1S9MYY8</accession>
<protein>
    <submittedName>
        <fullName evidence="1">Uncharacterized protein</fullName>
    </submittedName>
</protein>
<sequence>MSKDRWNNYIKLKKEAEFAERKENTNLQLKEKAKWKTISKFQKQAKRRFKNERSKSYNNYEAIYR</sequence>
<dbReference type="RefSeq" id="WP_242964645.1">
    <property type="nucleotide sequence ID" value="NZ_MWMH01000023.1"/>
</dbReference>
<dbReference type="Proteomes" id="UP000190959">
    <property type="component" value="Unassembled WGS sequence"/>
</dbReference>
<proteinExistence type="predicted"/>
<evidence type="ECO:0000313" key="1">
    <source>
        <dbReference type="EMBL" id="OOP70415.1"/>
    </source>
</evidence>
<name>A0A1S9MYY8_CLOBE</name>
<dbReference type="AlphaFoldDB" id="A0A1S9MYY8"/>
<reference evidence="1 2" key="1">
    <citation type="submission" date="2017-02" db="EMBL/GenBank/DDBJ databases">
        <title>Genome sequence of Clostridium beijerinckii Br21.</title>
        <authorList>
            <person name="Fonseca B.C."/>
            <person name="Guazzaroni M.E."/>
            <person name="Riano-Pachon D.M."/>
            <person name="Reginatto V."/>
        </authorList>
    </citation>
    <scope>NUCLEOTIDE SEQUENCE [LARGE SCALE GENOMIC DNA]</scope>
    <source>
        <strain evidence="1 2">Br21</strain>
    </source>
</reference>
<dbReference type="EMBL" id="MWMH01000023">
    <property type="protein sequence ID" value="OOP70415.1"/>
    <property type="molecule type" value="Genomic_DNA"/>
</dbReference>
<organism evidence="1 2">
    <name type="scientific">Clostridium beijerinckii</name>
    <name type="common">Clostridium MP</name>
    <dbReference type="NCBI Taxonomy" id="1520"/>
    <lineage>
        <taxon>Bacteria</taxon>
        <taxon>Bacillati</taxon>
        <taxon>Bacillota</taxon>
        <taxon>Clostridia</taxon>
        <taxon>Eubacteriales</taxon>
        <taxon>Clostridiaceae</taxon>
        <taxon>Clostridium</taxon>
    </lineage>
</organism>
<gene>
    <name evidence="1" type="ORF">CBEIBR21_26605</name>
</gene>